<keyword evidence="3" id="KW-1185">Reference proteome</keyword>
<dbReference type="EMBL" id="JAAIUW010000002">
    <property type="protein sequence ID" value="KAF7842193.1"/>
    <property type="molecule type" value="Genomic_DNA"/>
</dbReference>
<evidence type="ECO:0000256" key="1">
    <source>
        <dbReference type="SAM" id="MobiDB-lite"/>
    </source>
</evidence>
<proteinExistence type="predicted"/>
<protein>
    <submittedName>
        <fullName evidence="2">Uncharacterized protein</fullName>
    </submittedName>
</protein>
<reference evidence="2" key="1">
    <citation type="submission" date="2020-09" db="EMBL/GenBank/DDBJ databases">
        <title>Genome-Enabled Discovery of Anthraquinone Biosynthesis in Senna tora.</title>
        <authorList>
            <person name="Kang S.-H."/>
            <person name="Pandey R.P."/>
            <person name="Lee C.-M."/>
            <person name="Sim J.-S."/>
            <person name="Jeong J.-T."/>
            <person name="Choi B.-S."/>
            <person name="Jung M."/>
            <person name="Ginzburg D."/>
            <person name="Zhao K."/>
            <person name="Won S.Y."/>
            <person name="Oh T.-J."/>
            <person name="Yu Y."/>
            <person name="Kim N.-H."/>
            <person name="Lee O.R."/>
            <person name="Lee T.-H."/>
            <person name="Bashyal P."/>
            <person name="Kim T.-S."/>
            <person name="Lee W.-H."/>
            <person name="Kawkins C."/>
            <person name="Kim C.-K."/>
            <person name="Kim J.S."/>
            <person name="Ahn B.O."/>
            <person name="Rhee S.Y."/>
            <person name="Sohng J.K."/>
        </authorList>
    </citation>
    <scope>NUCLEOTIDE SEQUENCE</scope>
    <source>
        <tissue evidence="2">Leaf</tissue>
    </source>
</reference>
<organism evidence="2 3">
    <name type="scientific">Senna tora</name>
    <dbReference type="NCBI Taxonomy" id="362788"/>
    <lineage>
        <taxon>Eukaryota</taxon>
        <taxon>Viridiplantae</taxon>
        <taxon>Streptophyta</taxon>
        <taxon>Embryophyta</taxon>
        <taxon>Tracheophyta</taxon>
        <taxon>Spermatophyta</taxon>
        <taxon>Magnoliopsida</taxon>
        <taxon>eudicotyledons</taxon>
        <taxon>Gunneridae</taxon>
        <taxon>Pentapetalae</taxon>
        <taxon>rosids</taxon>
        <taxon>fabids</taxon>
        <taxon>Fabales</taxon>
        <taxon>Fabaceae</taxon>
        <taxon>Caesalpinioideae</taxon>
        <taxon>Cassia clade</taxon>
        <taxon>Senna</taxon>
    </lineage>
</organism>
<sequence>MSKLATSMSKLESQCKLPSQTKMSPKQNASAISLRSGKKLEETVKKRSHGHDLGDKIEPELPKTVSRGHGSSAEAEPEVEVIKQKRVEPAREFEKTILHNGQKVLLYHSKLRLFPGKLRSKWIGPFVVTKIHSHGAVEIQSLYTGKTFKVNGHRLKTFFEGFPEEKMEKIDLEGAKAVIPQPSD</sequence>
<dbReference type="OrthoDB" id="1723222at2759"/>
<dbReference type="AlphaFoldDB" id="A0A834XD05"/>
<comment type="caution">
    <text evidence="2">The sequence shown here is derived from an EMBL/GenBank/DDBJ whole genome shotgun (WGS) entry which is preliminary data.</text>
</comment>
<evidence type="ECO:0000313" key="2">
    <source>
        <dbReference type="EMBL" id="KAF7842193.1"/>
    </source>
</evidence>
<gene>
    <name evidence="2" type="ORF">G2W53_004491</name>
</gene>
<feature type="compositionally biased region" description="Polar residues" evidence="1">
    <location>
        <begin position="1"/>
        <end position="33"/>
    </location>
</feature>
<name>A0A834XD05_9FABA</name>
<evidence type="ECO:0000313" key="3">
    <source>
        <dbReference type="Proteomes" id="UP000634136"/>
    </source>
</evidence>
<feature type="region of interest" description="Disordered" evidence="1">
    <location>
        <begin position="1"/>
        <end position="79"/>
    </location>
</feature>
<dbReference type="Proteomes" id="UP000634136">
    <property type="component" value="Unassembled WGS sequence"/>
</dbReference>
<feature type="compositionally biased region" description="Basic and acidic residues" evidence="1">
    <location>
        <begin position="38"/>
        <end position="61"/>
    </location>
</feature>
<accession>A0A834XD05</accession>